<keyword evidence="8 11" id="KW-0255">Endonuclease</keyword>
<dbReference type="GO" id="GO:0003676">
    <property type="term" value="F:nucleic acid binding"/>
    <property type="evidence" value="ECO:0007669"/>
    <property type="project" value="InterPro"/>
</dbReference>
<keyword evidence="11" id="KW-0963">Cytoplasm</keyword>
<comment type="function">
    <text evidence="2 11">Endonuclease that specifically degrades the RNA of RNA-DNA hybrids.</text>
</comment>
<proteinExistence type="inferred from homology"/>
<dbReference type="Gene3D" id="3.30.420.10">
    <property type="entry name" value="Ribonuclease H-like superfamily/Ribonuclease H"/>
    <property type="match status" value="1"/>
</dbReference>
<evidence type="ECO:0000259" key="12">
    <source>
        <dbReference type="PROSITE" id="PS50879"/>
    </source>
</evidence>
<keyword evidence="6 11" id="KW-0540">Nuclease</keyword>
<gene>
    <name evidence="11 13" type="primary">rnhA</name>
    <name evidence="13" type="ORF">IAB14_02905</name>
</gene>
<evidence type="ECO:0000256" key="7">
    <source>
        <dbReference type="ARBA" id="ARBA00022723"/>
    </source>
</evidence>
<sequence>MSLKKQVDIYTDGACSGNPGKGGWCAILIYKGVEKVVSGGFGDTTNNRMELFAILAGLKQLKESCRVTIYSDSAYAVNAFELGWIDSWRANQWRTKDRSEVKNKDIWSALLMELAKHEVTFVKVKGHADNELNNRCDKIAREEIAKLN</sequence>
<dbReference type="Pfam" id="PF00075">
    <property type="entry name" value="RNase_H"/>
    <property type="match status" value="1"/>
</dbReference>
<dbReference type="GO" id="GO:0004523">
    <property type="term" value="F:RNA-DNA hybrid ribonuclease activity"/>
    <property type="evidence" value="ECO:0007669"/>
    <property type="project" value="UniProtKB-UniRule"/>
</dbReference>
<feature type="binding site" evidence="11">
    <location>
        <position position="137"/>
    </location>
    <ligand>
        <name>Mg(2+)</name>
        <dbReference type="ChEBI" id="CHEBI:18420"/>
        <label>2</label>
    </ligand>
</feature>
<feature type="binding site" evidence="11">
    <location>
        <position position="12"/>
    </location>
    <ligand>
        <name>Mg(2+)</name>
        <dbReference type="ChEBI" id="CHEBI:18420"/>
        <label>1</label>
    </ligand>
</feature>
<comment type="cofactor">
    <cofactor evidence="11">
        <name>Mg(2+)</name>
        <dbReference type="ChEBI" id="CHEBI:18420"/>
    </cofactor>
    <text evidence="11">Binds 1 Mg(2+) ion per subunit. May bind a second metal ion at a regulatory site, or after substrate binding.</text>
</comment>
<evidence type="ECO:0000313" key="13">
    <source>
        <dbReference type="EMBL" id="HIV00048.1"/>
    </source>
</evidence>
<keyword evidence="9 11" id="KW-0378">Hydrolase</keyword>
<dbReference type="InterPro" id="IPR050092">
    <property type="entry name" value="RNase_H"/>
</dbReference>
<dbReference type="InterPro" id="IPR022892">
    <property type="entry name" value="RNaseHI"/>
</dbReference>
<protein>
    <recommendedName>
        <fullName evidence="5 11">Ribonuclease H</fullName>
        <shortName evidence="11">RNase H</shortName>
        <ecNumber evidence="5 11">3.1.26.4</ecNumber>
    </recommendedName>
</protein>
<feature type="binding site" evidence="11">
    <location>
        <position position="50"/>
    </location>
    <ligand>
        <name>Mg(2+)</name>
        <dbReference type="ChEBI" id="CHEBI:18420"/>
        <label>1</label>
    </ligand>
</feature>
<dbReference type="PANTHER" id="PTHR10642">
    <property type="entry name" value="RIBONUCLEASE H1"/>
    <property type="match status" value="1"/>
</dbReference>
<dbReference type="EMBL" id="DVOH01000022">
    <property type="protein sequence ID" value="HIV00048.1"/>
    <property type="molecule type" value="Genomic_DNA"/>
</dbReference>
<dbReference type="SUPFAM" id="SSF53098">
    <property type="entry name" value="Ribonuclease H-like"/>
    <property type="match status" value="1"/>
</dbReference>
<feature type="binding site" evidence="11">
    <location>
        <position position="72"/>
    </location>
    <ligand>
        <name>Mg(2+)</name>
        <dbReference type="ChEBI" id="CHEBI:18420"/>
        <label>1</label>
    </ligand>
</feature>
<dbReference type="PROSITE" id="PS50879">
    <property type="entry name" value="RNASE_H_1"/>
    <property type="match status" value="1"/>
</dbReference>
<name>A0A9D1NCM0_9FIRM</name>
<comment type="similarity">
    <text evidence="3 11">Belongs to the RNase H family.</text>
</comment>
<dbReference type="FunFam" id="3.30.420.10:FF:000089">
    <property type="entry name" value="Ribonuclease H"/>
    <property type="match status" value="1"/>
</dbReference>
<dbReference type="GO" id="GO:0000287">
    <property type="term" value="F:magnesium ion binding"/>
    <property type="evidence" value="ECO:0007669"/>
    <property type="project" value="UniProtKB-UniRule"/>
</dbReference>
<comment type="caution">
    <text evidence="13">The sequence shown here is derived from an EMBL/GenBank/DDBJ whole genome shotgun (WGS) entry which is preliminary data.</text>
</comment>
<dbReference type="GO" id="GO:0043137">
    <property type="term" value="P:DNA replication, removal of RNA primer"/>
    <property type="evidence" value="ECO:0007669"/>
    <property type="project" value="TreeGrafter"/>
</dbReference>
<evidence type="ECO:0000256" key="1">
    <source>
        <dbReference type="ARBA" id="ARBA00000077"/>
    </source>
</evidence>
<organism evidence="13 14">
    <name type="scientific">Candidatus Stercoripulliclostridium merdipullorum</name>
    <dbReference type="NCBI Taxonomy" id="2840952"/>
    <lineage>
        <taxon>Bacteria</taxon>
        <taxon>Bacillati</taxon>
        <taxon>Bacillota</taxon>
        <taxon>Clostridia</taxon>
        <taxon>Eubacteriales</taxon>
        <taxon>Candidatus Stercoripulliclostridium</taxon>
    </lineage>
</organism>
<evidence type="ECO:0000313" key="14">
    <source>
        <dbReference type="Proteomes" id="UP000886891"/>
    </source>
</evidence>
<keyword evidence="7 11" id="KW-0479">Metal-binding</keyword>
<keyword evidence="10 11" id="KW-0460">Magnesium</keyword>
<evidence type="ECO:0000256" key="6">
    <source>
        <dbReference type="ARBA" id="ARBA00022722"/>
    </source>
</evidence>
<evidence type="ECO:0000256" key="9">
    <source>
        <dbReference type="ARBA" id="ARBA00022801"/>
    </source>
</evidence>
<dbReference type="AlphaFoldDB" id="A0A9D1NCM0"/>
<dbReference type="InterPro" id="IPR036397">
    <property type="entry name" value="RNaseH_sf"/>
</dbReference>
<dbReference type="InterPro" id="IPR012337">
    <property type="entry name" value="RNaseH-like_sf"/>
</dbReference>
<dbReference type="Proteomes" id="UP000886891">
    <property type="component" value="Unassembled WGS sequence"/>
</dbReference>
<evidence type="ECO:0000256" key="5">
    <source>
        <dbReference type="ARBA" id="ARBA00012180"/>
    </source>
</evidence>
<comment type="subcellular location">
    <subcellularLocation>
        <location evidence="11">Cytoplasm</location>
    </subcellularLocation>
</comment>
<feature type="domain" description="RNase H type-1" evidence="12">
    <location>
        <begin position="3"/>
        <end position="145"/>
    </location>
</feature>
<comment type="catalytic activity">
    <reaction evidence="1 11">
        <text>Endonucleolytic cleavage to 5'-phosphomonoester.</text>
        <dbReference type="EC" id="3.1.26.4"/>
    </reaction>
</comment>
<dbReference type="CDD" id="cd09278">
    <property type="entry name" value="RNase_HI_prokaryote_like"/>
    <property type="match status" value="1"/>
</dbReference>
<evidence type="ECO:0000256" key="2">
    <source>
        <dbReference type="ARBA" id="ARBA00004065"/>
    </source>
</evidence>
<accession>A0A9D1NCM0</accession>
<evidence type="ECO:0000256" key="4">
    <source>
        <dbReference type="ARBA" id="ARBA00011245"/>
    </source>
</evidence>
<reference evidence="13" key="2">
    <citation type="journal article" date="2021" name="PeerJ">
        <title>Extensive microbial diversity within the chicken gut microbiome revealed by metagenomics and culture.</title>
        <authorList>
            <person name="Gilroy R."/>
            <person name="Ravi A."/>
            <person name="Getino M."/>
            <person name="Pursley I."/>
            <person name="Horton D.L."/>
            <person name="Alikhan N.F."/>
            <person name="Baker D."/>
            <person name="Gharbi K."/>
            <person name="Hall N."/>
            <person name="Watson M."/>
            <person name="Adriaenssens E.M."/>
            <person name="Foster-Nyarko E."/>
            <person name="Jarju S."/>
            <person name="Secka A."/>
            <person name="Antonio M."/>
            <person name="Oren A."/>
            <person name="Chaudhuri R.R."/>
            <person name="La Ragione R."/>
            <person name="Hildebrand F."/>
            <person name="Pallen M.J."/>
        </authorList>
    </citation>
    <scope>NUCLEOTIDE SEQUENCE</scope>
    <source>
        <strain evidence="13">23406</strain>
    </source>
</reference>
<evidence type="ECO:0000256" key="10">
    <source>
        <dbReference type="ARBA" id="ARBA00022842"/>
    </source>
</evidence>
<dbReference type="InterPro" id="IPR002156">
    <property type="entry name" value="RNaseH_domain"/>
</dbReference>
<dbReference type="EC" id="3.1.26.4" evidence="5 11"/>
<dbReference type="GO" id="GO:0005737">
    <property type="term" value="C:cytoplasm"/>
    <property type="evidence" value="ECO:0007669"/>
    <property type="project" value="UniProtKB-SubCell"/>
</dbReference>
<evidence type="ECO:0000256" key="3">
    <source>
        <dbReference type="ARBA" id="ARBA00005300"/>
    </source>
</evidence>
<dbReference type="HAMAP" id="MF_00042">
    <property type="entry name" value="RNase_H"/>
    <property type="match status" value="1"/>
</dbReference>
<comment type="subunit">
    <text evidence="4 11">Monomer.</text>
</comment>
<reference evidence="13" key="1">
    <citation type="submission" date="2020-10" db="EMBL/GenBank/DDBJ databases">
        <authorList>
            <person name="Gilroy R."/>
        </authorList>
    </citation>
    <scope>NUCLEOTIDE SEQUENCE</scope>
    <source>
        <strain evidence="13">23406</strain>
    </source>
</reference>
<evidence type="ECO:0000256" key="11">
    <source>
        <dbReference type="HAMAP-Rule" id="MF_00042"/>
    </source>
</evidence>
<feature type="binding site" evidence="11">
    <location>
        <position position="12"/>
    </location>
    <ligand>
        <name>Mg(2+)</name>
        <dbReference type="ChEBI" id="CHEBI:18420"/>
        <label>2</label>
    </ligand>
</feature>
<evidence type="ECO:0000256" key="8">
    <source>
        <dbReference type="ARBA" id="ARBA00022759"/>
    </source>
</evidence>
<dbReference type="NCBIfam" id="NF001236">
    <property type="entry name" value="PRK00203.1"/>
    <property type="match status" value="1"/>
</dbReference>
<dbReference type="PANTHER" id="PTHR10642:SF26">
    <property type="entry name" value="RIBONUCLEASE H1"/>
    <property type="match status" value="1"/>
</dbReference>